<reference evidence="2 3" key="1">
    <citation type="submission" date="2019-01" db="EMBL/GenBank/DDBJ databases">
        <authorList>
            <person name="Sayadi A."/>
        </authorList>
    </citation>
    <scope>NUCLEOTIDE SEQUENCE [LARGE SCALE GENOMIC DNA]</scope>
</reference>
<evidence type="ECO:0000313" key="1">
    <source>
        <dbReference type="EMBL" id="VEN45745.1"/>
    </source>
</evidence>
<sequence>MGEKICHSDFLNEIFILCTGRREYYLHYTSRISGQFTNRCLLELLQNLSNYQEAKKNIHL</sequence>
<evidence type="ECO:0000313" key="3">
    <source>
        <dbReference type="Proteomes" id="UP000410492"/>
    </source>
</evidence>
<organism evidence="2 3">
    <name type="scientific">Callosobruchus maculatus</name>
    <name type="common">Southern cowpea weevil</name>
    <name type="synonym">Pulse bruchid</name>
    <dbReference type="NCBI Taxonomy" id="64391"/>
    <lineage>
        <taxon>Eukaryota</taxon>
        <taxon>Metazoa</taxon>
        <taxon>Ecdysozoa</taxon>
        <taxon>Arthropoda</taxon>
        <taxon>Hexapoda</taxon>
        <taxon>Insecta</taxon>
        <taxon>Pterygota</taxon>
        <taxon>Neoptera</taxon>
        <taxon>Endopterygota</taxon>
        <taxon>Coleoptera</taxon>
        <taxon>Polyphaga</taxon>
        <taxon>Cucujiformia</taxon>
        <taxon>Chrysomeloidea</taxon>
        <taxon>Chrysomelidae</taxon>
        <taxon>Bruchinae</taxon>
        <taxon>Bruchini</taxon>
        <taxon>Callosobruchus</taxon>
    </lineage>
</organism>
<proteinExistence type="predicted"/>
<accession>A0A653CS45</accession>
<keyword evidence="3" id="KW-1185">Reference proteome</keyword>
<dbReference type="Proteomes" id="UP000410492">
    <property type="component" value="Unassembled WGS sequence"/>
</dbReference>
<protein>
    <submittedName>
        <fullName evidence="2">Uncharacterized protein</fullName>
    </submittedName>
</protein>
<dbReference type="EMBL" id="CAACVG010008511">
    <property type="protein sequence ID" value="VEN50107.1"/>
    <property type="molecule type" value="Genomic_DNA"/>
</dbReference>
<dbReference type="EMBL" id="CAACVG010007498">
    <property type="protein sequence ID" value="VEN45745.1"/>
    <property type="molecule type" value="Genomic_DNA"/>
</dbReference>
<evidence type="ECO:0000313" key="2">
    <source>
        <dbReference type="EMBL" id="VEN50107.1"/>
    </source>
</evidence>
<gene>
    <name evidence="2" type="ORF">CALMAC_LOCUS10984</name>
    <name evidence="1" type="ORF">CALMAC_LOCUS8097</name>
</gene>
<name>A0A653CS45_CALMS</name>
<dbReference type="AlphaFoldDB" id="A0A653CS45"/>